<keyword evidence="1 3" id="KW-0378">Hydrolase</keyword>
<dbReference type="KEGG" id="dva:DAD186_12390"/>
<evidence type="ECO:0000256" key="1">
    <source>
        <dbReference type="ARBA" id="ARBA00022801"/>
    </source>
</evidence>
<dbReference type="Pfam" id="PF08530">
    <property type="entry name" value="PepX_C"/>
    <property type="match status" value="1"/>
</dbReference>
<protein>
    <submittedName>
        <fullName evidence="3">Hydrolase CocE/NonD family protein</fullName>
    </submittedName>
</protein>
<dbReference type="GO" id="GO:0008239">
    <property type="term" value="F:dipeptidyl-peptidase activity"/>
    <property type="evidence" value="ECO:0007669"/>
    <property type="project" value="InterPro"/>
</dbReference>
<dbReference type="InterPro" id="IPR050585">
    <property type="entry name" value="Xaa-Pro_dipeptidyl-ppase/CocE"/>
</dbReference>
<evidence type="ECO:0000313" key="3">
    <source>
        <dbReference type="EMBL" id="ANP27789.1"/>
    </source>
</evidence>
<dbReference type="RefSeq" id="WP_065247926.1">
    <property type="nucleotide sequence ID" value="NZ_CP012117.1"/>
</dbReference>
<proteinExistence type="predicted"/>
<dbReference type="InterPro" id="IPR008979">
    <property type="entry name" value="Galactose-bd-like_sf"/>
</dbReference>
<dbReference type="InterPro" id="IPR013736">
    <property type="entry name" value="Xaa-Pro_dipept_C"/>
</dbReference>
<evidence type="ECO:0000313" key="4">
    <source>
        <dbReference type="Proteomes" id="UP000092596"/>
    </source>
</evidence>
<dbReference type="InterPro" id="IPR029058">
    <property type="entry name" value="AB_hydrolase_fold"/>
</dbReference>
<dbReference type="Gene3D" id="1.10.3020.10">
    <property type="entry name" value="alpha-amino acid ester hydrolase ( Helical cap domain)"/>
    <property type="match status" value="1"/>
</dbReference>
<dbReference type="Gene3D" id="2.60.120.260">
    <property type="entry name" value="Galactose-binding domain-like"/>
    <property type="match status" value="1"/>
</dbReference>
<dbReference type="PANTHER" id="PTHR43056:SF10">
    <property type="entry name" value="COCE_NOND FAMILY, PUTATIVE (AFU_ORTHOLOGUE AFUA_7G00600)-RELATED"/>
    <property type="match status" value="1"/>
</dbReference>
<dbReference type="InterPro" id="IPR000383">
    <property type="entry name" value="Xaa-Pro-like_dom"/>
</dbReference>
<dbReference type="Proteomes" id="UP000092596">
    <property type="component" value="Chromosome"/>
</dbReference>
<dbReference type="PANTHER" id="PTHR43056">
    <property type="entry name" value="PEPTIDASE S9 PROLYL OLIGOPEPTIDASE"/>
    <property type="match status" value="1"/>
</dbReference>
<accession>A0A1B0ZIH6</accession>
<dbReference type="SUPFAM" id="SSF53474">
    <property type="entry name" value="alpha/beta-Hydrolases"/>
    <property type="match status" value="1"/>
</dbReference>
<dbReference type="PATRIC" id="fig|1630135.4.peg.1240"/>
<dbReference type="NCBIfam" id="TIGR00976">
    <property type="entry name" value="CocE_NonD"/>
    <property type="match status" value="1"/>
</dbReference>
<dbReference type="EMBL" id="CP012117">
    <property type="protein sequence ID" value="ANP27789.1"/>
    <property type="molecule type" value="Genomic_DNA"/>
</dbReference>
<dbReference type="AlphaFoldDB" id="A0A1B0ZIH6"/>
<name>A0A1B0ZIH6_9MICO</name>
<feature type="domain" description="Xaa-Pro dipeptidyl-peptidase C-terminal" evidence="2">
    <location>
        <begin position="293"/>
        <end position="526"/>
    </location>
</feature>
<dbReference type="Pfam" id="PF02129">
    <property type="entry name" value="Peptidase_S15"/>
    <property type="match status" value="1"/>
</dbReference>
<dbReference type="InterPro" id="IPR005674">
    <property type="entry name" value="CocE/Ser_esterase"/>
</dbReference>
<sequence length="686" mass="77208">MKYIDDFPYDVKIVEDWIPLSDGTKLWMKAFMPVTDEKVPALLEYLPYRAGDWTAPRDHERHPYYAGHGYASIRVDIRGHGNSDGVPGDEYDEQELSDGEEVLAWIAEQEWCTGDVGMFGISWGGFNSLQLAARKPPQLKAIVTTCSTDDRYDNDVHYLGGSMLAVDMHAWAATMLAFESRPSDPRVVGERWKDQWLDRLNTMEPYIDEWMRHQTRDEYWKHGSACEDYDNIDAAVFAVGGWFDPYRDTVLRLCENLTSRGKSVKGLIGPWSHQYPDRDLRPGPHIDFLGETLRFWDLHLKGKNTGFDEEPLLRAWMLDSMRPSSVYDEVGGAWVAEESWNTDERPKERFTFASANAFPAAERSGSEIRVKSPQDAGMSAGRYFPFGNAGDLPTDQRVDDAKSACFDFVLKSDVRILGNASLRLRVKSAHPKGQAYVRLTDVAPDGSSTLVTRGNMNFSAREGRDKAVEMPTDEWVDLTIPLTGIGYVVPKGHTLRVAISSAYWPWVWPQPGADGFSLDIEKSALDVPVRENPVEGSAAASRDAAVGFGEAVQPTPLDVKYPEAGRAGASRPERLVQQDVVKRETMLQVDPAYGGTRVYPDGLHYDEDTVERYWITWDDPLSARTEAVWNVGLRRPDLDWDVSLTATTRITCSADSFTTESIVECRDSGEVVFEKRWSEKIPRIAS</sequence>
<dbReference type="Gene3D" id="3.40.50.1820">
    <property type="entry name" value="alpha/beta hydrolase"/>
    <property type="match status" value="1"/>
</dbReference>
<dbReference type="SUPFAM" id="SSF49785">
    <property type="entry name" value="Galactose-binding domain-like"/>
    <property type="match status" value="1"/>
</dbReference>
<evidence type="ECO:0000259" key="2">
    <source>
        <dbReference type="SMART" id="SM00939"/>
    </source>
</evidence>
<dbReference type="SMART" id="SM00939">
    <property type="entry name" value="PepX_C"/>
    <property type="match status" value="1"/>
</dbReference>
<organism evidence="3 4">
    <name type="scientific">Dermabacter vaginalis</name>
    <dbReference type="NCBI Taxonomy" id="1630135"/>
    <lineage>
        <taxon>Bacteria</taxon>
        <taxon>Bacillati</taxon>
        <taxon>Actinomycetota</taxon>
        <taxon>Actinomycetes</taxon>
        <taxon>Micrococcales</taxon>
        <taxon>Dermabacteraceae</taxon>
        <taxon>Dermabacter</taxon>
    </lineage>
</organism>
<gene>
    <name evidence="3" type="ORF">DAD186_12390</name>
</gene>
<reference evidence="3 4" key="1">
    <citation type="submission" date="2015-06" db="EMBL/GenBank/DDBJ databases">
        <title>Investigation of pathophysiology for high-risk pregnancy and development of treatment modality based on it.</title>
        <authorList>
            <person name="Kim B.-C."/>
            <person name="Lim S."/>
        </authorList>
    </citation>
    <scope>NUCLEOTIDE SEQUENCE [LARGE SCALE GENOMIC DNA]</scope>
    <source>
        <strain evidence="3 4">AD1-86</strain>
    </source>
</reference>